<dbReference type="Pfam" id="PF11901">
    <property type="entry name" value="DM9"/>
    <property type="match status" value="1"/>
</dbReference>
<sequence length="146" mass="16156">MAAYYWVDTHAFNGVPSTALVGGVDSDGDTIYVGRAYHGGDWIPAKVIPNKDVAYVAHGGSEHSKYEYQVLCEQKFHWVHSSDGDVPEHAVLGGRTEDGEPLYIGRVHHHGSMTVGKVHPSHGCCYIPYDGREVRHDNYEILVLSH</sequence>
<gene>
    <name evidence="1" type="ORF">WA026_002877</name>
</gene>
<evidence type="ECO:0000313" key="2">
    <source>
        <dbReference type="Proteomes" id="UP001431783"/>
    </source>
</evidence>
<dbReference type="PANTHER" id="PTHR31649:SF10">
    <property type="entry name" value="IP19903P-RELATED"/>
    <property type="match status" value="1"/>
</dbReference>
<accession>A0AAW1THM3</accession>
<keyword evidence="2" id="KW-1185">Reference proteome</keyword>
<comment type="caution">
    <text evidence="1">The sequence shown here is derived from an EMBL/GenBank/DDBJ whole genome shotgun (WGS) entry which is preliminary data.</text>
</comment>
<dbReference type="PANTHER" id="PTHR31649">
    <property type="entry name" value="AGAP009604-PA"/>
    <property type="match status" value="1"/>
</dbReference>
<evidence type="ECO:0000313" key="1">
    <source>
        <dbReference type="EMBL" id="KAK9869119.1"/>
    </source>
</evidence>
<name>A0AAW1THM3_9CUCU</name>
<dbReference type="InterPro" id="IPR006616">
    <property type="entry name" value="DM9_repeat"/>
</dbReference>
<dbReference type="AlphaFoldDB" id="A0AAW1THM3"/>
<reference evidence="1 2" key="1">
    <citation type="submission" date="2023-03" db="EMBL/GenBank/DDBJ databases">
        <title>Genome insight into feeding habits of ladybird beetles.</title>
        <authorList>
            <person name="Li H.-S."/>
            <person name="Huang Y.-H."/>
            <person name="Pang H."/>
        </authorList>
    </citation>
    <scope>NUCLEOTIDE SEQUENCE [LARGE SCALE GENOMIC DNA]</scope>
    <source>
        <strain evidence="1">SYSU_2023b</strain>
        <tissue evidence="1">Whole body</tissue>
    </source>
</reference>
<dbReference type="EMBL" id="JARQZJ010000001">
    <property type="protein sequence ID" value="KAK9869119.1"/>
    <property type="molecule type" value="Genomic_DNA"/>
</dbReference>
<proteinExistence type="predicted"/>
<protein>
    <submittedName>
        <fullName evidence="1">Uncharacterized protein</fullName>
    </submittedName>
</protein>
<organism evidence="1 2">
    <name type="scientific">Henosepilachna vigintioctopunctata</name>
    <dbReference type="NCBI Taxonomy" id="420089"/>
    <lineage>
        <taxon>Eukaryota</taxon>
        <taxon>Metazoa</taxon>
        <taxon>Ecdysozoa</taxon>
        <taxon>Arthropoda</taxon>
        <taxon>Hexapoda</taxon>
        <taxon>Insecta</taxon>
        <taxon>Pterygota</taxon>
        <taxon>Neoptera</taxon>
        <taxon>Endopterygota</taxon>
        <taxon>Coleoptera</taxon>
        <taxon>Polyphaga</taxon>
        <taxon>Cucujiformia</taxon>
        <taxon>Coccinelloidea</taxon>
        <taxon>Coccinellidae</taxon>
        <taxon>Epilachninae</taxon>
        <taxon>Epilachnini</taxon>
        <taxon>Henosepilachna</taxon>
    </lineage>
</organism>
<dbReference type="SMART" id="SM00696">
    <property type="entry name" value="DM9"/>
    <property type="match status" value="2"/>
</dbReference>
<dbReference type="Proteomes" id="UP001431783">
    <property type="component" value="Unassembled WGS sequence"/>
</dbReference>